<evidence type="ECO:0000313" key="3">
    <source>
        <dbReference type="WBParaSite" id="ACOC_0000981001-mRNA-1"/>
    </source>
</evidence>
<dbReference type="EMBL" id="UYYA01004358">
    <property type="protein sequence ID" value="VDM61396.1"/>
    <property type="molecule type" value="Genomic_DNA"/>
</dbReference>
<evidence type="ECO:0000313" key="2">
    <source>
        <dbReference type="Proteomes" id="UP000267027"/>
    </source>
</evidence>
<evidence type="ECO:0000313" key="1">
    <source>
        <dbReference type="EMBL" id="VDM61396.1"/>
    </source>
</evidence>
<sequence length="72" mass="7967">MIILIAIIMINSNNICYNTNIDTIIIPPNGLLPHRDWEVFLGVELRCTAGDSSARRVSQAEKESGVSNRKPS</sequence>
<dbReference type="WBParaSite" id="ACOC_0000981001-mRNA-1">
    <property type="protein sequence ID" value="ACOC_0000981001-mRNA-1"/>
    <property type="gene ID" value="ACOC_0000981001"/>
</dbReference>
<keyword evidence="2" id="KW-1185">Reference proteome</keyword>
<dbReference type="Proteomes" id="UP000267027">
    <property type="component" value="Unassembled WGS sequence"/>
</dbReference>
<organism evidence="3">
    <name type="scientific">Angiostrongylus costaricensis</name>
    <name type="common">Nematode worm</name>
    <dbReference type="NCBI Taxonomy" id="334426"/>
    <lineage>
        <taxon>Eukaryota</taxon>
        <taxon>Metazoa</taxon>
        <taxon>Ecdysozoa</taxon>
        <taxon>Nematoda</taxon>
        <taxon>Chromadorea</taxon>
        <taxon>Rhabditida</taxon>
        <taxon>Rhabditina</taxon>
        <taxon>Rhabditomorpha</taxon>
        <taxon>Strongyloidea</taxon>
        <taxon>Metastrongylidae</taxon>
        <taxon>Angiostrongylus</taxon>
    </lineage>
</organism>
<reference evidence="1 2" key="2">
    <citation type="submission" date="2018-11" db="EMBL/GenBank/DDBJ databases">
        <authorList>
            <consortium name="Pathogen Informatics"/>
        </authorList>
    </citation>
    <scope>NUCLEOTIDE SEQUENCE [LARGE SCALE GENOMIC DNA]</scope>
    <source>
        <strain evidence="1 2">Costa Rica</strain>
    </source>
</reference>
<protein>
    <submittedName>
        <fullName evidence="1 3">Uncharacterized protein</fullName>
    </submittedName>
</protein>
<gene>
    <name evidence="1" type="ORF">ACOC_LOCUS9811</name>
</gene>
<proteinExistence type="predicted"/>
<dbReference type="AlphaFoldDB" id="A0A0R3PV11"/>
<reference evidence="3" key="1">
    <citation type="submission" date="2017-02" db="UniProtKB">
        <authorList>
            <consortium name="WormBaseParasite"/>
        </authorList>
    </citation>
    <scope>IDENTIFICATION</scope>
</reference>
<name>A0A0R3PV11_ANGCS</name>
<accession>A0A0R3PV11</accession>